<dbReference type="EMBL" id="JAOPKA010000016">
    <property type="protein sequence ID" value="MCU4743534.1"/>
    <property type="molecule type" value="Genomic_DNA"/>
</dbReference>
<protein>
    <recommendedName>
        <fullName evidence="2">Halobacterial output domain-containing protein</fullName>
    </recommendedName>
</protein>
<evidence type="ECO:0000313" key="4">
    <source>
        <dbReference type="EMBL" id="MCU4974830.1"/>
    </source>
</evidence>
<evidence type="ECO:0000313" key="6">
    <source>
        <dbReference type="Proteomes" id="UP001321018"/>
    </source>
</evidence>
<name>A0AAP2Z3V6_9EURY</name>
<keyword evidence="5" id="KW-1185">Reference proteome</keyword>
<organism evidence="3 6">
    <name type="scientific">Natronoglomus mannanivorans</name>
    <dbReference type="NCBI Taxonomy" id="2979990"/>
    <lineage>
        <taxon>Archaea</taxon>
        <taxon>Methanobacteriati</taxon>
        <taxon>Methanobacteriota</taxon>
        <taxon>Stenosarchaea group</taxon>
        <taxon>Halobacteria</taxon>
        <taxon>Halobacteriales</taxon>
        <taxon>Natrialbaceae</taxon>
        <taxon>Natronoglomus</taxon>
    </lineage>
</organism>
<dbReference type="Pfam" id="PF18545">
    <property type="entry name" value="HalOD1"/>
    <property type="match status" value="1"/>
</dbReference>
<dbReference type="EMBL" id="JAOPKB010000014">
    <property type="protein sequence ID" value="MCU4974830.1"/>
    <property type="molecule type" value="Genomic_DNA"/>
</dbReference>
<feature type="domain" description="Halobacterial output" evidence="2">
    <location>
        <begin position="33"/>
        <end position="106"/>
    </location>
</feature>
<sequence length="121" mass="13427">MQTEIHTSNDQHGPQYDQSNDRYTFQYDADGSATLPTRIVHALATVADIDVSQGEFSLYDSIDPDALERIFSPKADGSERSGGHVAFTALEHEVYVYADGTVYIYPPADAPRPAPRLEQEH</sequence>
<dbReference type="InterPro" id="IPR040624">
    <property type="entry name" value="HalOD1"/>
</dbReference>
<evidence type="ECO:0000313" key="3">
    <source>
        <dbReference type="EMBL" id="MCU4743534.1"/>
    </source>
</evidence>
<feature type="region of interest" description="Disordered" evidence="1">
    <location>
        <begin position="1"/>
        <end position="22"/>
    </location>
</feature>
<reference evidence="3 5" key="1">
    <citation type="submission" date="2022-09" db="EMBL/GenBank/DDBJ databases">
        <title>Enrichment on poylsaccharides allowed isolation of novel metabolic and taxonomic groups of Haloarchaea.</title>
        <authorList>
            <person name="Sorokin D.Y."/>
            <person name="Elcheninov A.G."/>
            <person name="Khizhniak T.V."/>
            <person name="Kolganova T.V."/>
            <person name="Kublanov I.V."/>
        </authorList>
    </citation>
    <scope>NUCLEOTIDE SEQUENCE</scope>
    <source>
        <strain evidence="4 5">AArc-m2/3/4</strain>
        <strain evidence="3">AArc-xg1-1</strain>
    </source>
</reference>
<evidence type="ECO:0000313" key="5">
    <source>
        <dbReference type="Proteomes" id="UP001320972"/>
    </source>
</evidence>
<proteinExistence type="predicted"/>
<accession>A0AAP2Z3V6</accession>
<dbReference type="Proteomes" id="UP001320972">
    <property type="component" value="Unassembled WGS sequence"/>
</dbReference>
<gene>
    <name evidence="4" type="ORF">OB955_19095</name>
    <name evidence="3" type="ORF">OB960_19295</name>
</gene>
<dbReference type="Proteomes" id="UP001321018">
    <property type="component" value="Unassembled WGS sequence"/>
</dbReference>
<evidence type="ECO:0000259" key="2">
    <source>
        <dbReference type="Pfam" id="PF18545"/>
    </source>
</evidence>
<comment type="caution">
    <text evidence="3">The sequence shown here is derived from an EMBL/GenBank/DDBJ whole genome shotgun (WGS) entry which is preliminary data.</text>
</comment>
<dbReference type="RefSeq" id="WP_338005353.1">
    <property type="nucleotide sequence ID" value="NZ_JAOPKA010000016.1"/>
</dbReference>
<evidence type="ECO:0000256" key="1">
    <source>
        <dbReference type="SAM" id="MobiDB-lite"/>
    </source>
</evidence>
<dbReference type="AlphaFoldDB" id="A0AAP2Z3V6"/>